<reference evidence="2" key="1">
    <citation type="submission" date="2021-02" db="EMBL/GenBank/DDBJ databases">
        <authorList>
            <person name="Nowell W R."/>
        </authorList>
    </citation>
    <scope>NUCLEOTIDE SEQUENCE</scope>
</reference>
<evidence type="ECO:0000313" key="3">
    <source>
        <dbReference type="EMBL" id="CAF3710691.1"/>
    </source>
</evidence>
<evidence type="ECO:0000313" key="4">
    <source>
        <dbReference type="Proteomes" id="UP000663889"/>
    </source>
</evidence>
<sequence length="420" mass="48944">MATPVPIPKFIIIWLDQHIGLLESNKILKTSMSEQADPENPLPVSPNDDDDNDYFIRFRDNMEESLIRKKIAAVIIQKFSSLKTIYVFCGYYKAHLEWVDDRLDKDIDCIMCNNELCLDKKLAYSAICYFNWAKLLLERANKFALTQIFTRLTYVENCITSTEQLIKELNGNVDDKIKMPNDATVSYQENPNHMIIWLDAGIGDPARYQHLKKAFSTKTDPKNESPVELVDKDYDEILRTEGPLPVNFEGVNFLLAAFTNIASCINCFEQNQEKRIFFITSGTLGKDAVPIIIERFKETFTDPVTDEPYMSIYVFCHEISFHIDWALDYRDYIQIFNFDADLLSRMTRDMAEYFLTESKRLLEESPPNSSAAYHRLSWTHKLYDRYGKMENVSMRRELDEVNQLLEEVEEELKSSSDEDD</sequence>
<dbReference type="EMBL" id="CAJOBE010001054">
    <property type="protein sequence ID" value="CAF3710691.1"/>
    <property type="molecule type" value="Genomic_DNA"/>
</dbReference>
<dbReference type="Proteomes" id="UP000663874">
    <property type="component" value="Unassembled WGS sequence"/>
</dbReference>
<proteinExistence type="predicted"/>
<protein>
    <submittedName>
        <fullName evidence="2">Uncharacterized protein</fullName>
    </submittedName>
</protein>
<organism evidence="2 4">
    <name type="scientific">Rotaria sordida</name>
    <dbReference type="NCBI Taxonomy" id="392033"/>
    <lineage>
        <taxon>Eukaryota</taxon>
        <taxon>Metazoa</taxon>
        <taxon>Spiralia</taxon>
        <taxon>Gnathifera</taxon>
        <taxon>Rotifera</taxon>
        <taxon>Eurotatoria</taxon>
        <taxon>Bdelloidea</taxon>
        <taxon>Philodinida</taxon>
        <taxon>Philodinidae</taxon>
        <taxon>Rotaria</taxon>
    </lineage>
</organism>
<keyword evidence="1" id="KW-0175">Coiled coil</keyword>
<dbReference type="Proteomes" id="UP000663889">
    <property type="component" value="Unassembled WGS sequence"/>
</dbReference>
<dbReference type="AlphaFoldDB" id="A0A814ZSC5"/>
<evidence type="ECO:0000313" key="2">
    <source>
        <dbReference type="EMBL" id="CAF1247179.1"/>
    </source>
</evidence>
<gene>
    <name evidence="3" type="ORF">FNK824_LOCUS9801</name>
    <name evidence="2" type="ORF">SEV965_LOCUS23539</name>
</gene>
<name>A0A814ZSC5_9BILA</name>
<accession>A0A814ZSC5</accession>
<dbReference type="EMBL" id="CAJNOU010001746">
    <property type="protein sequence ID" value="CAF1247179.1"/>
    <property type="molecule type" value="Genomic_DNA"/>
</dbReference>
<evidence type="ECO:0000256" key="1">
    <source>
        <dbReference type="SAM" id="Coils"/>
    </source>
</evidence>
<feature type="coiled-coil region" evidence="1">
    <location>
        <begin position="391"/>
        <end position="418"/>
    </location>
</feature>
<comment type="caution">
    <text evidence="2">The sequence shown here is derived from an EMBL/GenBank/DDBJ whole genome shotgun (WGS) entry which is preliminary data.</text>
</comment>